<dbReference type="Gene3D" id="3.40.50.1820">
    <property type="entry name" value="alpha/beta hydrolase"/>
    <property type="match status" value="1"/>
</dbReference>
<dbReference type="GO" id="GO:0016787">
    <property type="term" value="F:hydrolase activity"/>
    <property type="evidence" value="ECO:0007669"/>
    <property type="project" value="UniProtKB-KW"/>
</dbReference>
<dbReference type="InterPro" id="IPR029058">
    <property type="entry name" value="AB_hydrolase_fold"/>
</dbReference>
<dbReference type="OrthoDB" id="9805423at2"/>
<reference evidence="3 4" key="1">
    <citation type="journal article" date="2012" name="J. Bacteriol.">
        <title>Genome Sequence of the Pattern-Forming Social Bacterium Paenibacillus dendritiformis C454 Chiral Morphotype.</title>
        <authorList>
            <person name="Sirota-Madi A."/>
            <person name="Olender T."/>
            <person name="Helman Y."/>
            <person name="Brainis I."/>
            <person name="Finkelshtein A."/>
            <person name="Roth D."/>
            <person name="Hagai E."/>
            <person name="Leshkowitz D."/>
            <person name="Brodsky L."/>
            <person name="Galatenko V."/>
            <person name="Nikolaev V."/>
            <person name="Gutnick D.L."/>
            <person name="Lancet D."/>
            <person name="Ben-Jacob E."/>
        </authorList>
    </citation>
    <scope>NUCLEOTIDE SEQUENCE [LARGE SCALE GENOMIC DNA]</scope>
    <source>
        <strain evidence="3 4">C454</strain>
    </source>
</reference>
<evidence type="ECO:0000259" key="2">
    <source>
        <dbReference type="Pfam" id="PF00561"/>
    </source>
</evidence>
<dbReference type="STRING" id="1131935.PDENDC454_06590"/>
<keyword evidence="4" id="KW-1185">Reference proteome</keyword>
<dbReference type="InterPro" id="IPR000073">
    <property type="entry name" value="AB_hydrolase_1"/>
</dbReference>
<dbReference type="AlphaFoldDB" id="H3SCS5"/>
<evidence type="ECO:0000313" key="4">
    <source>
        <dbReference type="Proteomes" id="UP000003900"/>
    </source>
</evidence>
<protein>
    <submittedName>
        <fullName evidence="3">Alpha/beta hydrolase fold protein</fullName>
    </submittedName>
</protein>
<dbReference type="SUPFAM" id="SSF53474">
    <property type="entry name" value="alpha/beta-Hydrolases"/>
    <property type="match status" value="1"/>
</dbReference>
<accession>H3SCS5</accession>
<dbReference type="Pfam" id="PF00561">
    <property type="entry name" value="Abhydrolase_1"/>
    <property type="match status" value="1"/>
</dbReference>
<dbReference type="EMBL" id="AHKH01000011">
    <property type="protein sequence ID" value="EHQ63178.1"/>
    <property type="molecule type" value="Genomic_DNA"/>
</dbReference>
<dbReference type="PRINTS" id="PR00111">
    <property type="entry name" value="ABHYDROLASE"/>
</dbReference>
<dbReference type="PANTHER" id="PTHR43798:SF31">
    <property type="entry name" value="AB HYDROLASE SUPERFAMILY PROTEIN YCLE"/>
    <property type="match status" value="1"/>
</dbReference>
<organism evidence="3 4">
    <name type="scientific">Paenibacillus dendritiformis C454</name>
    <dbReference type="NCBI Taxonomy" id="1131935"/>
    <lineage>
        <taxon>Bacteria</taxon>
        <taxon>Bacillati</taxon>
        <taxon>Bacillota</taxon>
        <taxon>Bacilli</taxon>
        <taxon>Bacillales</taxon>
        <taxon>Paenibacillaceae</taxon>
        <taxon>Paenibacillus</taxon>
    </lineage>
</organism>
<evidence type="ECO:0000313" key="3">
    <source>
        <dbReference type="EMBL" id="EHQ63178.1"/>
    </source>
</evidence>
<dbReference type="Proteomes" id="UP000003900">
    <property type="component" value="Unassembled WGS sequence"/>
</dbReference>
<dbReference type="GO" id="GO:0016020">
    <property type="term" value="C:membrane"/>
    <property type="evidence" value="ECO:0007669"/>
    <property type="project" value="TreeGrafter"/>
</dbReference>
<dbReference type="PANTHER" id="PTHR43798">
    <property type="entry name" value="MONOACYLGLYCEROL LIPASE"/>
    <property type="match status" value="1"/>
</dbReference>
<dbReference type="InterPro" id="IPR050266">
    <property type="entry name" value="AB_hydrolase_sf"/>
</dbReference>
<dbReference type="PATRIC" id="fig|1131935.3.peg.1332"/>
<gene>
    <name evidence="3" type="ORF">PDENDC454_06590</name>
</gene>
<feature type="domain" description="AB hydrolase-1" evidence="2">
    <location>
        <begin position="12"/>
        <end position="131"/>
    </location>
</feature>
<sequence>MDLYYEVNGNGKPVVLLHSGGADLRDWTFVAPLLAKRYKVVAYDGRGAGKSPSPAEPANYVQDLLALLDHLEIGKAALVGHSMGGRIATDFALEHPDRVSELVLVGPALSGFSFSPEFLEWMQKINAAFPDIDKVVELSFDAPSYRIIKSSPHWELMLDMFRHHLQKTSEWGTFESVWPEPPAIDRLEDITVKSILIIGDVELPDNIRMAECLRRIPNLQLVTVPGADHMITLTHPDELFRQIIGFVEG</sequence>
<dbReference type="RefSeq" id="WP_006675828.1">
    <property type="nucleotide sequence ID" value="NZ_AHKH01000011.1"/>
</dbReference>
<name>H3SCS5_9BACL</name>
<evidence type="ECO:0000256" key="1">
    <source>
        <dbReference type="ARBA" id="ARBA00022801"/>
    </source>
</evidence>
<keyword evidence="1 3" id="KW-0378">Hydrolase</keyword>
<comment type="caution">
    <text evidence="3">The sequence shown here is derived from an EMBL/GenBank/DDBJ whole genome shotgun (WGS) entry which is preliminary data.</text>
</comment>
<proteinExistence type="predicted"/>